<evidence type="ECO:0000256" key="4">
    <source>
        <dbReference type="ARBA" id="ARBA00022801"/>
    </source>
</evidence>
<dbReference type="RefSeq" id="WP_338124699.1">
    <property type="nucleotide sequence ID" value="NZ_JACJLT010000005.1"/>
</dbReference>
<keyword evidence="5" id="KW-0326">Glycosidase</keyword>
<dbReference type="PANTHER" id="PTHR46323">
    <property type="entry name" value="BETA-GALACTOSIDASE"/>
    <property type="match status" value="1"/>
</dbReference>
<sequence length="204" mass="24377">MEKKEISKILNNPEIFQINRLEAHSDHLYFETLDSAKNLEEIELKQSLNGTWKFQFSKNLDEREEEFYKENFDSNHFKDIIVPGHIQLQGFDRMQYINTLYPWDGREQLRPPHISEVDNPIGSYIKEFELNDNLINKDIFISFQGVETAFSFWINGNFVGYNEIGERNNLVYQLLNYFLSPIFFIFFSYSLTKNNYFFINPSFS</sequence>
<keyword evidence="6" id="KW-1133">Transmembrane helix</keyword>
<evidence type="ECO:0000313" key="9">
    <source>
        <dbReference type="Proteomes" id="UP000728968"/>
    </source>
</evidence>
<dbReference type="Gene3D" id="2.60.120.260">
    <property type="entry name" value="Galactose-binding domain-like"/>
    <property type="match status" value="1"/>
</dbReference>
<reference evidence="8 9" key="1">
    <citation type="journal article" date="2021" name="Sci. Rep.">
        <title>The distribution of antibiotic resistance genes in chicken gut microbiota commensals.</title>
        <authorList>
            <person name="Juricova H."/>
            <person name="Matiasovicova J."/>
            <person name="Kubasova T."/>
            <person name="Cejkova D."/>
            <person name="Rychlik I."/>
        </authorList>
    </citation>
    <scope>NUCLEOTIDE SEQUENCE [LARGE SCALE GENOMIC DNA]</scope>
    <source>
        <strain evidence="8 9">An425</strain>
    </source>
</reference>
<comment type="similarity">
    <text evidence="2">Belongs to the glycosyl hydrolase 2 family.</text>
</comment>
<comment type="catalytic activity">
    <reaction evidence="1">
        <text>Hydrolysis of terminal non-reducing beta-D-galactose residues in beta-D-galactosides.</text>
        <dbReference type="EC" id="3.2.1.23"/>
    </reaction>
</comment>
<dbReference type="Proteomes" id="UP000728968">
    <property type="component" value="Unassembled WGS sequence"/>
</dbReference>
<evidence type="ECO:0000313" key="8">
    <source>
        <dbReference type="EMBL" id="MBM6874270.1"/>
    </source>
</evidence>
<organism evidence="8 9">
    <name type="scientific">Fusobacterium mortiferum</name>
    <dbReference type="NCBI Taxonomy" id="850"/>
    <lineage>
        <taxon>Bacteria</taxon>
        <taxon>Fusobacteriati</taxon>
        <taxon>Fusobacteriota</taxon>
        <taxon>Fusobacteriia</taxon>
        <taxon>Fusobacteriales</taxon>
        <taxon>Fusobacteriaceae</taxon>
        <taxon>Fusobacterium</taxon>
    </lineage>
</organism>
<dbReference type="Pfam" id="PF02837">
    <property type="entry name" value="Glyco_hydro_2_N"/>
    <property type="match status" value="1"/>
</dbReference>
<feature type="transmembrane region" description="Helical" evidence="6">
    <location>
        <begin position="174"/>
        <end position="192"/>
    </location>
</feature>
<dbReference type="EC" id="3.2.1.23" evidence="3"/>
<protein>
    <recommendedName>
        <fullName evidence="3">beta-galactosidase</fullName>
        <ecNumber evidence="3">3.2.1.23</ecNumber>
    </recommendedName>
</protein>
<evidence type="ECO:0000259" key="7">
    <source>
        <dbReference type="Pfam" id="PF02837"/>
    </source>
</evidence>
<feature type="domain" description="Glycosyl hydrolases family 2 sugar binding" evidence="7">
    <location>
        <begin position="46"/>
        <end position="168"/>
    </location>
</feature>
<comment type="caution">
    <text evidence="8">The sequence shown here is derived from an EMBL/GenBank/DDBJ whole genome shotgun (WGS) entry which is preliminary data.</text>
</comment>
<proteinExistence type="inferred from homology"/>
<dbReference type="InterPro" id="IPR006104">
    <property type="entry name" value="Glyco_hydro_2_N"/>
</dbReference>
<dbReference type="SUPFAM" id="SSF49785">
    <property type="entry name" value="Galactose-binding domain-like"/>
    <property type="match status" value="1"/>
</dbReference>
<keyword evidence="9" id="KW-1185">Reference proteome</keyword>
<keyword evidence="6" id="KW-0472">Membrane</keyword>
<gene>
    <name evidence="8" type="ORF">H6A04_01105</name>
</gene>
<dbReference type="InterPro" id="IPR008979">
    <property type="entry name" value="Galactose-bd-like_sf"/>
</dbReference>
<evidence type="ECO:0000256" key="5">
    <source>
        <dbReference type="ARBA" id="ARBA00023295"/>
    </source>
</evidence>
<keyword evidence="6" id="KW-0812">Transmembrane</keyword>
<evidence type="ECO:0000256" key="1">
    <source>
        <dbReference type="ARBA" id="ARBA00001412"/>
    </source>
</evidence>
<name>A0ABS2G0G2_FUSMR</name>
<dbReference type="EMBL" id="JACJLT010000005">
    <property type="protein sequence ID" value="MBM6874270.1"/>
    <property type="molecule type" value="Genomic_DNA"/>
</dbReference>
<evidence type="ECO:0000256" key="3">
    <source>
        <dbReference type="ARBA" id="ARBA00012756"/>
    </source>
</evidence>
<accession>A0ABS2G0G2</accession>
<evidence type="ECO:0000256" key="6">
    <source>
        <dbReference type="SAM" id="Phobius"/>
    </source>
</evidence>
<keyword evidence="4" id="KW-0378">Hydrolase</keyword>
<evidence type="ECO:0000256" key="2">
    <source>
        <dbReference type="ARBA" id="ARBA00007401"/>
    </source>
</evidence>
<dbReference type="InterPro" id="IPR050347">
    <property type="entry name" value="Bact_Beta-galactosidase"/>
</dbReference>
<dbReference type="PANTHER" id="PTHR46323:SF2">
    <property type="entry name" value="BETA-GALACTOSIDASE"/>
    <property type="match status" value="1"/>
</dbReference>